<keyword evidence="2 3" id="KW-0479">Metal-binding</keyword>
<evidence type="ECO:0000256" key="1">
    <source>
        <dbReference type="ARBA" id="ARBA00008635"/>
    </source>
</evidence>
<dbReference type="Proteomes" id="UP000002027">
    <property type="component" value="Chromosome 1"/>
</dbReference>
<reference evidence="4 5" key="2">
    <citation type="journal article" date="2010" name="Stand. Genomic Sci.">
        <title>Complete genome sequence of Desulfohalobium retbaense type strain (HR(100)).</title>
        <authorList>
            <person name="Spring S."/>
            <person name="Nolan M."/>
            <person name="Lapidus A."/>
            <person name="Glavina Del Rio T."/>
            <person name="Copeland A."/>
            <person name="Tice H."/>
            <person name="Cheng J.F."/>
            <person name="Lucas S."/>
            <person name="Land M."/>
            <person name="Chen F."/>
            <person name="Bruce D."/>
            <person name="Goodwin L."/>
            <person name="Pitluck S."/>
            <person name="Ivanova N."/>
            <person name="Mavromatis K."/>
            <person name="Mikhailova N."/>
            <person name="Pati A."/>
            <person name="Chen A."/>
            <person name="Palaniappan K."/>
            <person name="Hauser L."/>
            <person name="Chang Y.J."/>
            <person name="Jeffries C.D."/>
            <person name="Munk C."/>
            <person name="Kiss H."/>
            <person name="Chain P."/>
            <person name="Han C."/>
            <person name="Brettin T."/>
            <person name="Detter J.C."/>
            <person name="Schuler E."/>
            <person name="Goker M."/>
            <person name="Rohde M."/>
            <person name="Bristow J."/>
            <person name="Eisen J.A."/>
            <person name="Markowitz V."/>
            <person name="Hugenholtz P."/>
            <person name="Kyrpides N.C."/>
            <person name="Klenk H.P."/>
        </authorList>
    </citation>
    <scope>NUCLEOTIDE SEQUENCE [LARGE SCALE GENOMIC DNA]</scope>
    <source>
        <strain evidence="5">ATCC 49802 / DSM 20745 / S 6022</strain>
    </source>
</reference>
<dbReference type="SUPFAM" id="SSF109854">
    <property type="entry name" value="DinB/YfiT-like putative metalloenzymes"/>
    <property type="match status" value="1"/>
</dbReference>
<proteinExistence type="inferred from homology"/>
<dbReference type="InterPro" id="IPR007837">
    <property type="entry name" value="DinB"/>
</dbReference>
<dbReference type="PANTHER" id="PTHR37302">
    <property type="entry name" value="SLR1116 PROTEIN"/>
    <property type="match status" value="1"/>
</dbReference>
<dbReference type="EMBL" id="CP001823">
    <property type="protein sequence ID" value="ACZ38036.1"/>
    <property type="molecule type" value="Genomic_DNA"/>
</dbReference>
<dbReference type="GO" id="GO:0046872">
    <property type="term" value="F:metal ion binding"/>
    <property type="evidence" value="ECO:0007669"/>
    <property type="project" value="UniProtKB-KW"/>
</dbReference>
<feature type="binding site" evidence="3">
    <location>
        <position position="133"/>
    </location>
    <ligand>
        <name>a divalent metal cation</name>
        <dbReference type="ChEBI" id="CHEBI:60240"/>
    </ligand>
</feature>
<sequence>MNDGLVDAFRHNAWATGELLAVAQNLTEDQLHATVPGTYGSIIDTLWHILSSEASYYTRLTGNRPPWYQRGRETPSLAELATYLDDMAQRWDRFLEEPFDAERTLVVAWEDGFDRDVPAGVILAQALHHGNEHRAHICTVLTSLGIPTPDLGVWDYAEATDRAKRRTS</sequence>
<comment type="similarity">
    <text evidence="1">Belongs to the DinB family.</text>
</comment>
<accession>D1C1B9</accession>
<dbReference type="AlphaFoldDB" id="D1C1B9"/>
<protein>
    <submittedName>
        <fullName evidence="4">DinB family protein</fullName>
    </submittedName>
</protein>
<dbReference type="RefSeq" id="WP_012871083.1">
    <property type="nucleotide sequence ID" value="NC_013523.1"/>
</dbReference>
<reference evidence="5" key="1">
    <citation type="submission" date="2009-11" db="EMBL/GenBank/DDBJ databases">
        <title>The complete chromosome 1 of Sphaerobacter thermophilus DSM 20745.</title>
        <authorList>
            <person name="Lucas S."/>
            <person name="Copeland A."/>
            <person name="Lapidus A."/>
            <person name="Glavina del Rio T."/>
            <person name="Dalin E."/>
            <person name="Tice H."/>
            <person name="Bruce D."/>
            <person name="Goodwin L."/>
            <person name="Pitluck S."/>
            <person name="Kyrpides N."/>
            <person name="Mavromatis K."/>
            <person name="Ivanova N."/>
            <person name="Mikhailova N."/>
            <person name="LaButti K.M."/>
            <person name="Clum A."/>
            <person name="Sun H.I."/>
            <person name="Brettin T."/>
            <person name="Detter J.C."/>
            <person name="Han C."/>
            <person name="Larimer F."/>
            <person name="Land M."/>
            <person name="Hauser L."/>
            <person name="Markowitz V."/>
            <person name="Cheng J.F."/>
            <person name="Hugenholtz P."/>
            <person name="Woyke T."/>
            <person name="Wu D."/>
            <person name="Steenblock K."/>
            <person name="Schneider S."/>
            <person name="Pukall R."/>
            <person name="Goeker M."/>
            <person name="Klenk H.P."/>
            <person name="Eisen J.A."/>
        </authorList>
    </citation>
    <scope>NUCLEOTIDE SEQUENCE [LARGE SCALE GENOMIC DNA]</scope>
    <source>
        <strain evidence="5">ATCC 49802 / DSM 20745 / S 6022</strain>
    </source>
</reference>
<dbReference type="PANTHER" id="PTHR37302:SF3">
    <property type="entry name" value="DAMAGE-INDUCIBLE PROTEIN DINB"/>
    <property type="match status" value="1"/>
</dbReference>
<evidence type="ECO:0000313" key="5">
    <source>
        <dbReference type="Proteomes" id="UP000002027"/>
    </source>
</evidence>
<organism evidence="4 5">
    <name type="scientific">Sphaerobacter thermophilus (strain ATCC 49802 / DSM 20745 / KCCM 41009 / NCIMB 13125 / S 6022)</name>
    <dbReference type="NCBI Taxonomy" id="479434"/>
    <lineage>
        <taxon>Bacteria</taxon>
        <taxon>Pseudomonadati</taxon>
        <taxon>Thermomicrobiota</taxon>
        <taxon>Thermomicrobia</taxon>
        <taxon>Sphaerobacterales</taxon>
        <taxon>Sphaerobacterineae</taxon>
        <taxon>Sphaerobacteraceae</taxon>
        <taxon>Sphaerobacter</taxon>
    </lineage>
</organism>
<evidence type="ECO:0000256" key="2">
    <source>
        <dbReference type="ARBA" id="ARBA00022723"/>
    </source>
</evidence>
<evidence type="ECO:0000256" key="3">
    <source>
        <dbReference type="PIRSR" id="PIRSR607837-1"/>
    </source>
</evidence>
<dbReference type="OrthoDB" id="9811413at2"/>
<dbReference type="Pfam" id="PF05163">
    <property type="entry name" value="DinB"/>
    <property type="match status" value="1"/>
</dbReference>
<name>D1C1B9_SPHTD</name>
<gene>
    <name evidence="4" type="ordered locus">Sthe_0599</name>
</gene>
<dbReference type="KEGG" id="sti:Sthe_0599"/>
<feature type="binding site" evidence="3">
    <location>
        <position position="48"/>
    </location>
    <ligand>
        <name>a divalent metal cation</name>
        <dbReference type="ChEBI" id="CHEBI:60240"/>
    </ligand>
</feature>
<dbReference type="InParanoid" id="D1C1B9"/>
<keyword evidence="5" id="KW-1185">Reference proteome</keyword>
<dbReference type="InterPro" id="IPR034660">
    <property type="entry name" value="DinB/YfiT-like"/>
</dbReference>
<evidence type="ECO:0000313" key="4">
    <source>
        <dbReference type="EMBL" id="ACZ38036.1"/>
    </source>
</evidence>
<dbReference type="eggNOG" id="COG2318">
    <property type="taxonomic scope" value="Bacteria"/>
</dbReference>
<feature type="binding site" evidence="3">
    <location>
        <position position="129"/>
    </location>
    <ligand>
        <name>a divalent metal cation</name>
        <dbReference type="ChEBI" id="CHEBI:60240"/>
    </ligand>
</feature>
<dbReference type="Gene3D" id="1.20.120.450">
    <property type="entry name" value="dinb family like domain"/>
    <property type="match status" value="1"/>
</dbReference>
<dbReference type="HOGENOM" id="CLU_1677035_0_0_0"/>